<evidence type="ECO:0000256" key="6">
    <source>
        <dbReference type="ARBA" id="ARBA00022908"/>
    </source>
</evidence>
<keyword evidence="4" id="KW-0378">Hydrolase</keyword>
<evidence type="ECO:0000256" key="8">
    <source>
        <dbReference type="ARBA" id="ARBA00022932"/>
    </source>
</evidence>
<dbReference type="GO" id="GO:0003964">
    <property type="term" value="F:RNA-directed DNA polymerase activity"/>
    <property type="evidence" value="ECO:0007669"/>
    <property type="project" value="UniProtKB-KW"/>
</dbReference>
<dbReference type="GO" id="GO:0016787">
    <property type="term" value="F:hydrolase activity"/>
    <property type="evidence" value="ECO:0007669"/>
    <property type="project" value="UniProtKB-KW"/>
</dbReference>
<dbReference type="AlphaFoldDB" id="A0AAD4UY65"/>
<reference evidence="11 12" key="1">
    <citation type="journal article" date="2022" name="G3 (Bethesda)">
        <title>Whole-genome sequence and methylome profiling of the almond [Prunus dulcis (Mill.) D.A. Webb] cultivar 'Nonpareil'.</title>
        <authorList>
            <person name="D'Amico-Willman K.M."/>
            <person name="Ouma W.Z."/>
            <person name="Meulia T."/>
            <person name="Sideli G.M."/>
            <person name="Gradziel T.M."/>
            <person name="Fresnedo-Ramirez J."/>
        </authorList>
    </citation>
    <scope>NUCLEOTIDE SEQUENCE [LARGE SCALE GENOMIC DNA]</scope>
    <source>
        <strain evidence="11">Clone GOH B32 T37-40</strain>
    </source>
</reference>
<dbReference type="EMBL" id="JAJFAZ020000008">
    <property type="protein sequence ID" value="KAI5314112.1"/>
    <property type="molecule type" value="Genomic_DNA"/>
</dbReference>
<dbReference type="InterPro" id="IPR057670">
    <property type="entry name" value="SH3_retrovirus"/>
</dbReference>
<evidence type="ECO:0000256" key="5">
    <source>
        <dbReference type="ARBA" id="ARBA00022842"/>
    </source>
</evidence>
<gene>
    <name evidence="11" type="ORF">L3X38_043288</name>
</gene>
<dbReference type="InterPro" id="IPR036397">
    <property type="entry name" value="RNaseH_sf"/>
</dbReference>
<dbReference type="PANTHER" id="PTHR42648">
    <property type="entry name" value="TRANSPOSASE, PUTATIVE-RELATED"/>
    <property type="match status" value="1"/>
</dbReference>
<dbReference type="PANTHER" id="PTHR42648:SF11">
    <property type="entry name" value="TRANSPOSON TY4-P GAG-POL POLYPROTEIN"/>
    <property type="match status" value="1"/>
</dbReference>
<evidence type="ECO:0000256" key="3">
    <source>
        <dbReference type="ARBA" id="ARBA00022759"/>
    </source>
</evidence>
<evidence type="ECO:0000313" key="11">
    <source>
        <dbReference type="EMBL" id="KAI5314112.1"/>
    </source>
</evidence>
<dbReference type="InterPro" id="IPR001584">
    <property type="entry name" value="Integrase_cat-core"/>
</dbReference>
<dbReference type="GO" id="GO:0046872">
    <property type="term" value="F:metal ion binding"/>
    <property type="evidence" value="ECO:0007669"/>
    <property type="project" value="UniProtKB-KW"/>
</dbReference>
<dbReference type="Proteomes" id="UP001054821">
    <property type="component" value="Chromosome 8"/>
</dbReference>
<dbReference type="Pfam" id="PF25597">
    <property type="entry name" value="SH3_retrovirus"/>
    <property type="match status" value="1"/>
</dbReference>
<dbReference type="SUPFAM" id="SSF53098">
    <property type="entry name" value="Ribonuclease H-like"/>
    <property type="match status" value="1"/>
</dbReference>
<dbReference type="Pfam" id="PF00665">
    <property type="entry name" value="rve"/>
    <property type="match status" value="1"/>
</dbReference>
<evidence type="ECO:0000259" key="10">
    <source>
        <dbReference type="PROSITE" id="PS50994"/>
    </source>
</evidence>
<dbReference type="InterPro" id="IPR012337">
    <property type="entry name" value="RNaseH-like_sf"/>
</dbReference>
<keyword evidence="8" id="KW-0808">Transferase</keyword>
<dbReference type="GO" id="GO:0003887">
    <property type="term" value="F:DNA-directed DNA polymerase activity"/>
    <property type="evidence" value="ECO:0007669"/>
    <property type="project" value="UniProtKB-KW"/>
</dbReference>
<dbReference type="InterPro" id="IPR025724">
    <property type="entry name" value="GAG-pre-integrase_dom"/>
</dbReference>
<keyword evidence="12" id="KW-1185">Reference proteome</keyword>
<comment type="caution">
    <text evidence="11">The sequence shown here is derived from an EMBL/GenBank/DDBJ whole genome shotgun (WGS) entry which is preliminary data.</text>
</comment>
<accession>A0AAD4UY65</accession>
<feature type="domain" description="Integrase catalytic" evidence="10">
    <location>
        <begin position="84"/>
        <end position="178"/>
    </location>
</feature>
<name>A0AAD4UY65_PRUDU</name>
<protein>
    <recommendedName>
        <fullName evidence="10">Integrase catalytic domain-containing protein</fullName>
    </recommendedName>
</protein>
<keyword evidence="7" id="KW-0695">RNA-directed DNA polymerase</keyword>
<dbReference type="Pfam" id="PF13976">
    <property type="entry name" value="gag_pre-integrs"/>
    <property type="match status" value="1"/>
</dbReference>
<evidence type="ECO:0000313" key="12">
    <source>
        <dbReference type="Proteomes" id="UP001054821"/>
    </source>
</evidence>
<keyword evidence="3" id="KW-0255">Endonuclease</keyword>
<organism evidence="11 12">
    <name type="scientific">Prunus dulcis</name>
    <name type="common">Almond</name>
    <name type="synonym">Amygdalus dulcis</name>
    <dbReference type="NCBI Taxonomy" id="3755"/>
    <lineage>
        <taxon>Eukaryota</taxon>
        <taxon>Viridiplantae</taxon>
        <taxon>Streptophyta</taxon>
        <taxon>Embryophyta</taxon>
        <taxon>Tracheophyta</taxon>
        <taxon>Spermatophyta</taxon>
        <taxon>Magnoliopsida</taxon>
        <taxon>eudicotyledons</taxon>
        <taxon>Gunneridae</taxon>
        <taxon>Pentapetalae</taxon>
        <taxon>rosids</taxon>
        <taxon>fabids</taxon>
        <taxon>Rosales</taxon>
        <taxon>Rosaceae</taxon>
        <taxon>Amygdaloideae</taxon>
        <taxon>Amygdaleae</taxon>
        <taxon>Prunus</taxon>
    </lineage>
</organism>
<keyword evidence="9" id="KW-0233">DNA recombination</keyword>
<evidence type="ECO:0000256" key="4">
    <source>
        <dbReference type="ARBA" id="ARBA00022801"/>
    </source>
</evidence>
<dbReference type="GO" id="GO:0006310">
    <property type="term" value="P:DNA recombination"/>
    <property type="evidence" value="ECO:0007669"/>
    <property type="project" value="UniProtKB-KW"/>
</dbReference>
<evidence type="ECO:0000256" key="9">
    <source>
        <dbReference type="ARBA" id="ARBA00023172"/>
    </source>
</evidence>
<keyword evidence="2" id="KW-0479">Metal-binding</keyword>
<keyword evidence="8" id="KW-0548">Nucleotidyltransferase</keyword>
<keyword evidence="5" id="KW-0460">Magnesium</keyword>
<dbReference type="GO" id="GO:0003676">
    <property type="term" value="F:nucleic acid binding"/>
    <property type="evidence" value="ECO:0007669"/>
    <property type="project" value="InterPro"/>
</dbReference>
<evidence type="ECO:0000256" key="7">
    <source>
        <dbReference type="ARBA" id="ARBA00022918"/>
    </source>
</evidence>
<evidence type="ECO:0000256" key="2">
    <source>
        <dbReference type="ARBA" id="ARBA00022723"/>
    </source>
</evidence>
<dbReference type="GO" id="GO:0015074">
    <property type="term" value="P:DNA integration"/>
    <property type="evidence" value="ECO:0007669"/>
    <property type="project" value="UniProtKB-KW"/>
</dbReference>
<dbReference type="GO" id="GO:0004519">
    <property type="term" value="F:endonuclease activity"/>
    <property type="evidence" value="ECO:0007669"/>
    <property type="project" value="UniProtKB-KW"/>
</dbReference>
<dbReference type="Gene3D" id="3.30.420.10">
    <property type="entry name" value="Ribonuclease H-like superfamily/Ribonuclease H"/>
    <property type="match status" value="1"/>
</dbReference>
<sequence length="364" mass="41777">MKKNMCYPLSLLVERQLVMKASITQCTWTWHKMLGHLHFRGQKQMRDKDMVHGLPQLEEQSGVCEGCQFGKQHRLSFPKGQALRASVPLELIHVDLCGPMRNECIAGNKYFMLLIDDSTRMIWVYFLRNKSEAFNCFKKFKSMTELQSRHKVKCLRSDRGGEFLSFEFIKFCEDHGIQRCPTKALNNVTPFEAYSGRKPGIAHLKVFGSLCYVHVLNELRHKLEPKSVKGVFVGYATCEKEHYGKAVTPFPNESLSEHGFVIGDNDISSEERNTQAYDHSPLKWRRLDDVLAQCNLCIIEPENYAEAAQDKSWLKAMEDVKGPAPNFPKPETNPVEFPTSPRCWAHLLKTETSCRNFGRISPVN</sequence>
<keyword evidence="8" id="KW-0239">DNA-directed DNA polymerase</keyword>
<evidence type="ECO:0000256" key="1">
    <source>
        <dbReference type="ARBA" id="ARBA00022722"/>
    </source>
</evidence>
<dbReference type="PROSITE" id="PS50994">
    <property type="entry name" value="INTEGRASE"/>
    <property type="match status" value="1"/>
</dbReference>
<dbReference type="InterPro" id="IPR039537">
    <property type="entry name" value="Retrotran_Ty1/copia-like"/>
</dbReference>
<keyword evidence="1" id="KW-0540">Nuclease</keyword>
<proteinExistence type="predicted"/>
<keyword evidence="6" id="KW-0229">DNA integration</keyword>